<organism evidence="2 3">
    <name type="scientific">Lentibacter algarum</name>
    <dbReference type="NCBI Taxonomy" id="576131"/>
    <lineage>
        <taxon>Bacteria</taxon>
        <taxon>Pseudomonadati</taxon>
        <taxon>Pseudomonadota</taxon>
        <taxon>Alphaproteobacteria</taxon>
        <taxon>Rhodobacterales</taxon>
        <taxon>Roseobacteraceae</taxon>
        <taxon>Lentibacter</taxon>
    </lineage>
</organism>
<evidence type="ECO:0000313" key="2">
    <source>
        <dbReference type="EMBL" id="SDY27180.1"/>
    </source>
</evidence>
<gene>
    <name evidence="2" type="ORF">SAMN05444486_1011082</name>
</gene>
<dbReference type="InterPro" id="IPR041516">
    <property type="entry name" value="LACTB2_WH"/>
</dbReference>
<reference evidence="2 3" key="1">
    <citation type="submission" date="2016-10" db="EMBL/GenBank/DDBJ databases">
        <authorList>
            <person name="de Groot N.N."/>
        </authorList>
    </citation>
    <scope>NUCLEOTIDE SEQUENCE [LARGE SCALE GENOMIC DNA]</scope>
    <source>
        <strain evidence="2 3">DSM 24677</strain>
    </source>
</reference>
<dbReference type="GeneID" id="78123865"/>
<dbReference type="PANTHER" id="PTHR23131">
    <property type="entry name" value="ENDORIBONUCLEASE LACTB2"/>
    <property type="match status" value="1"/>
</dbReference>
<dbReference type="Gene3D" id="1.10.10.10">
    <property type="entry name" value="Winged helix-like DNA-binding domain superfamily/Winged helix DNA-binding domain"/>
    <property type="match status" value="1"/>
</dbReference>
<dbReference type="CDD" id="cd16278">
    <property type="entry name" value="metallo-hydrolase-like_MBL-fold"/>
    <property type="match status" value="1"/>
</dbReference>
<evidence type="ECO:0000313" key="3">
    <source>
        <dbReference type="Proteomes" id="UP000199026"/>
    </source>
</evidence>
<dbReference type="OrthoDB" id="9788263at2"/>
<name>A0A1H3IHM0_9RHOB</name>
<dbReference type="SUPFAM" id="SSF56281">
    <property type="entry name" value="Metallo-hydrolase/oxidoreductase"/>
    <property type="match status" value="1"/>
</dbReference>
<dbReference type="PANTHER" id="PTHR23131:SF0">
    <property type="entry name" value="ENDORIBONUCLEASE LACTB2"/>
    <property type="match status" value="1"/>
</dbReference>
<dbReference type="Pfam" id="PF00753">
    <property type="entry name" value="Lactamase_B"/>
    <property type="match status" value="1"/>
</dbReference>
<sequence>MSDLTSFNPPVGQAEWLEPNLRRVLANNPSPMTYRGTNTYLLGKGDIAVIDPGPNTAEHLAAILAALEPDEAITHIFVTHSHIDHSPLAADLSKATGAPVLAFGDSLAGQSEIMRHLALNGLAGGGEGVDPDFAPDILLQDGETVSGASWALTAHHTPGHFGNHLSFEWDDALFSGDLVMGWASSLVSPPDGDLSDFMASCTRLAAQSWRVFHAGHGAPVTNPAERLAWLISHRQSREAQILAALRDGPATAKSLTAQIYSDTPAALLPAAERNVFAHLVDLKQKSQIAALPSLNITAQFSLL</sequence>
<dbReference type="Proteomes" id="UP000199026">
    <property type="component" value="Unassembled WGS sequence"/>
</dbReference>
<dbReference type="STRING" id="576131.SAMN05444486_1011082"/>
<feature type="domain" description="Metallo-beta-lactamase" evidence="1">
    <location>
        <begin position="36"/>
        <end position="216"/>
    </location>
</feature>
<dbReference type="Gene3D" id="3.60.15.10">
    <property type="entry name" value="Ribonuclease Z/Hydroxyacylglutathione hydrolase-like"/>
    <property type="match status" value="1"/>
</dbReference>
<dbReference type="InterPro" id="IPR036388">
    <property type="entry name" value="WH-like_DNA-bd_sf"/>
</dbReference>
<dbReference type="RefSeq" id="WP_089888430.1">
    <property type="nucleotide sequence ID" value="NZ_CALJFH010000026.1"/>
</dbReference>
<accession>A0A1H3IHM0</accession>
<dbReference type="SMART" id="SM00849">
    <property type="entry name" value="Lactamase_B"/>
    <property type="match status" value="1"/>
</dbReference>
<dbReference type="EMBL" id="FNPR01000001">
    <property type="protein sequence ID" value="SDY27180.1"/>
    <property type="molecule type" value="Genomic_DNA"/>
</dbReference>
<protein>
    <submittedName>
        <fullName evidence="2">Glyoxylase, beta-lactamase superfamily II</fullName>
    </submittedName>
</protein>
<dbReference type="InterPro" id="IPR036866">
    <property type="entry name" value="RibonucZ/Hydroxyglut_hydro"/>
</dbReference>
<dbReference type="InterPro" id="IPR001279">
    <property type="entry name" value="Metallo-B-lactamas"/>
</dbReference>
<dbReference type="AlphaFoldDB" id="A0A1H3IHM0"/>
<proteinExistence type="predicted"/>
<dbReference type="Pfam" id="PF17778">
    <property type="entry name" value="WHD_BLACT"/>
    <property type="match status" value="1"/>
</dbReference>
<evidence type="ECO:0000259" key="1">
    <source>
        <dbReference type="SMART" id="SM00849"/>
    </source>
</evidence>
<dbReference type="InterPro" id="IPR050662">
    <property type="entry name" value="Sec-metab_biosynth-thioest"/>
</dbReference>
<keyword evidence="3" id="KW-1185">Reference proteome</keyword>